<comment type="caution">
    <text evidence="2">The sequence shown here is derived from an EMBL/GenBank/DDBJ whole genome shotgun (WGS) entry which is preliminary data.</text>
</comment>
<reference evidence="3" key="1">
    <citation type="journal article" date="2019" name="Int. J. Syst. Evol. Microbiol.">
        <title>The Global Catalogue of Microorganisms (GCM) 10K type strain sequencing project: providing services to taxonomists for standard genome sequencing and annotation.</title>
        <authorList>
            <consortium name="The Broad Institute Genomics Platform"/>
            <consortium name="The Broad Institute Genome Sequencing Center for Infectious Disease"/>
            <person name="Wu L."/>
            <person name="Ma J."/>
        </authorList>
    </citation>
    <scope>NUCLEOTIDE SEQUENCE [LARGE SCALE GENOMIC DNA]</scope>
    <source>
        <strain evidence="3">JCM 4316</strain>
    </source>
</reference>
<feature type="compositionally biased region" description="Low complexity" evidence="1">
    <location>
        <begin position="121"/>
        <end position="136"/>
    </location>
</feature>
<protein>
    <submittedName>
        <fullName evidence="2">Uncharacterized protein</fullName>
    </submittedName>
</protein>
<dbReference type="EMBL" id="BAAASD010000001">
    <property type="protein sequence ID" value="GAA2325875.1"/>
    <property type="molecule type" value="Genomic_DNA"/>
</dbReference>
<sequence>MDAAEVALGCEPGEVAADFVEDLCHGVDGDAQDVAAAGAEGLGAVGHQEQDGAGEVAGGGLVLVLPRRVWGVGCVGVSAGAQDLVEGGFGAFGERGLFEDGQVGAEQGDSTATLPPRRPARCGPGPEPAAGRGCWR</sequence>
<name>A0ABP5S7C2_9ACTN</name>
<keyword evidence="3" id="KW-1185">Reference proteome</keyword>
<evidence type="ECO:0000313" key="2">
    <source>
        <dbReference type="EMBL" id="GAA2325875.1"/>
    </source>
</evidence>
<feature type="region of interest" description="Disordered" evidence="1">
    <location>
        <begin position="102"/>
        <end position="136"/>
    </location>
</feature>
<organism evidence="2 3">
    <name type="scientific">Streptomyces cuspidosporus</name>
    <dbReference type="NCBI Taxonomy" id="66882"/>
    <lineage>
        <taxon>Bacteria</taxon>
        <taxon>Bacillati</taxon>
        <taxon>Actinomycetota</taxon>
        <taxon>Actinomycetes</taxon>
        <taxon>Kitasatosporales</taxon>
        <taxon>Streptomycetaceae</taxon>
        <taxon>Streptomyces</taxon>
    </lineage>
</organism>
<proteinExistence type="predicted"/>
<dbReference type="Proteomes" id="UP001500253">
    <property type="component" value="Unassembled WGS sequence"/>
</dbReference>
<accession>A0ABP5S7C2</accession>
<evidence type="ECO:0000313" key="3">
    <source>
        <dbReference type="Proteomes" id="UP001500253"/>
    </source>
</evidence>
<evidence type="ECO:0000256" key="1">
    <source>
        <dbReference type="SAM" id="MobiDB-lite"/>
    </source>
</evidence>
<gene>
    <name evidence="2" type="ORF">GCM10010246_03970</name>
</gene>